<evidence type="ECO:0000256" key="6">
    <source>
        <dbReference type="ARBA" id="ARBA00023136"/>
    </source>
</evidence>
<keyword evidence="4" id="KW-0378">Hydrolase</keyword>
<dbReference type="GO" id="GO:0005778">
    <property type="term" value="C:peroxisomal membrane"/>
    <property type="evidence" value="ECO:0007669"/>
    <property type="project" value="UniProtKB-SubCell"/>
</dbReference>
<feature type="compositionally biased region" description="Basic residues" evidence="12">
    <location>
        <begin position="10"/>
        <end position="19"/>
    </location>
</feature>
<evidence type="ECO:0000256" key="12">
    <source>
        <dbReference type="SAM" id="MobiDB-lite"/>
    </source>
</evidence>
<evidence type="ECO:0000256" key="2">
    <source>
        <dbReference type="ARBA" id="ARBA00022593"/>
    </source>
</evidence>
<comment type="subcellular location">
    <subcellularLocation>
        <location evidence="7">Peroxisome membrane</location>
        <topology evidence="7">Peripheral membrane protein</topology>
        <orientation evidence="7">Cytoplasmic side</orientation>
    </subcellularLocation>
</comment>
<proteinExistence type="inferred from homology"/>
<comment type="caution">
    <text evidence="14">The sequence shown here is derived from an EMBL/GenBank/DDBJ whole genome shotgun (WGS) entry which is preliminary data.</text>
</comment>
<evidence type="ECO:0000256" key="4">
    <source>
        <dbReference type="ARBA" id="ARBA00022801"/>
    </source>
</evidence>
<dbReference type="Pfam" id="PF23315">
    <property type="entry name" value="PEX6_4th"/>
    <property type="match status" value="1"/>
</dbReference>
<evidence type="ECO:0000313" key="14">
    <source>
        <dbReference type="EMBL" id="CAF9938961.1"/>
    </source>
</evidence>
<evidence type="ECO:0000256" key="1">
    <source>
        <dbReference type="ARBA" id="ARBA00006914"/>
    </source>
</evidence>
<feature type="region of interest" description="Disordered" evidence="12">
    <location>
        <begin position="1323"/>
        <end position="1444"/>
    </location>
</feature>
<dbReference type="GO" id="GO:0016887">
    <property type="term" value="F:ATP hydrolysis activity"/>
    <property type="evidence" value="ECO:0007669"/>
    <property type="project" value="InterPro"/>
</dbReference>
<dbReference type="Proteomes" id="UP000664534">
    <property type="component" value="Unassembled WGS sequence"/>
</dbReference>
<dbReference type="InterPro" id="IPR027417">
    <property type="entry name" value="P-loop_NTPase"/>
</dbReference>
<evidence type="ECO:0000256" key="9">
    <source>
        <dbReference type="ARBA" id="ARBA00034920"/>
    </source>
</evidence>
<dbReference type="Gene3D" id="3.40.50.300">
    <property type="entry name" value="P-loop containing nucleotide triphosphate hydrolases"/>
    <property type="match status" value="2"/>
</dbReference>
<dbReference type="InterPro" id="IPR003960">
    <property type="entry name" value="ATPase_AAA_CS"/>
</dbReference>
<dbReference type="PROSITE" id="PS00674">
    <property type="entry name" value="AAA"/>
    <property type="match status" value="1"/>
</dbReference>
<dbReference type="FunFam" id="3.40.50.300:FF:000109">
    <property type="entry name" value="Peroxisomal biogenesis factor 6"/>
    <property type="match status" value="1"/>
</dbReference>
<dbReference type="GO" id="GO:0005829">
    <property type="term" value="C:cytosol"/>
    <property type="evidence" value="ECO:0007669"/>
    <property type="project" value="TreeGrafter"/>
</dbReference>
<keyword evidence="5" id="KW-0067">ATP-binding</keyword>
<dbReference type="Pfam" id="PF00004">
    <property type="entry name" value="AAA"/>
    <property type="match status" value="2"/>
</dbReference>
<evidence type="ECO:0000259" key="13">
    <source>
        <dbReference type="SMART" id="SM00382"/>
    </source>
</evidence>
<feature type="domain" description="AAA+ ATPase" evidence="13">
    <location>
        <begin position="1061"/>
        <end position="1203"/>
    </location>
</feature>
<dbReference type="EMBL" id="CAJPDT010000113">
    <property type="protein sequence ID" value="CAF9938961.1"/>
    <property type="molecule type" value="Genomic_DNA"/>
</dbReference>
<dbReference type="CDD" id="cd19527">
    <property type="entry name" value="RecA-like_PEX6_r2"/>
    <property type="match status" value="1"/>
</dbReference>
<feature type="compositionally biased region" description="Basic and acidic residues" evidence="12">
    <location>
        <begin position="1428"/>
        <end position="1437"/>
    </location>
</feature>
<dbReference type="GO" id="GO:0005524">
    <property type="term" value="F:ATP binding"/>
    <property type="evidence" value="ECO:0007669"/>
    <property type="project" value="UniProtKB-KW"/>
</dbReference>
<evidence type="ECO:0000256" key="3">
    <source>
        <dbReference type="ARBA" id="ARBA00022741"/>
    </source>
</evidence>
<keyword evidence="15" id="KW-1185">Reference proteome</keyword>
<keyword evidence="3" id="KW-0547">Nucleotide-binding</keyword>
<organism evidence="14 15">
    <name type="scientific">Imshaugia aleurites</name>
    <dbReference type="NCBI Taxonomy" id="172621"/>
    <lineage>
        <taxon>Eukaryota</taxon>
        <taxon>Fungi</taxon>
        <taxon>Dikarya</taxon>
        <taxon>Ascomycota</taxon>
        <taxon>Pezizomycotina</taxon>
        <taxon>Lecanoromycetes</taxon>
        <taxon>OSLEUM clade</taxon>
        <taxon>Lecanoromycetidae</taxon>
        <taxon>Lecanorales</taxon>
        <taxon>Lecanorineae</taxon>
        <taxon>Parmeliaceae</taxon>
        <taxon>Imshaugia</taxon>
    </lineage>
</organism>
<evidence type="ECO:0000313" key="15">
    <source>
        <dbReference type="Proteomes" id="UP000664534"/>
    </source>
</evidence>
<dbReference type="SMART" id="SM00382">
    <property type="entry name" value="AAA"/>
    <property type="match status" value="1"/>
</dbReference>
<sequence length="1555" mass="167927">MEHRTTSIDHRKRKRRRRADRPPVSAWLTPTEQIKGNVGNISRHLYADLFRHEPAEGPSSLHYIAITPSTRLSPNPVQDASWTILPVRAQGTSADGRDALGSSSMQFPATSLALQTFAEALQVTAAGRGNAHGKSGVEVRMLDVEPLKLDTVYVTVDGDALNKHDEVQRKFGGGFPGSQTNGYASKSKGKGKAILHDGVNSDGGPTQVNEQEDRLTAAVREGLASSLVVRQNDLLPLPLPTHPITHVPLPPAKITFCEPVSQGLLSNDTKIIVNRVYHDDAADRGRPDLAARSTVRAMIAEKANDTSNEQFFSAAEDGGNDVIGDDEEMGLSSESDSSDKESDSSSDGSLDNMISMSAPRLASHDSGVRSSRMAATPKGGRPMTDGINTPGSVFSNLTATTARQGSMAKGRLFKARGLTGRIPDYLLHPKPAIDEDEEARVFVDIKTLVKLRCFSGDWVKLETASAAGDDRSGPWGVESLDRDHSPDDFRPVKIYGLSDLSPVSAPRYARPGAPTRRSTVATLQMPDPPGFVAWLSPVLLANMGQTPFVKLSPLLAEATENSGPRTANKTSKVNGSVSPPVAKELTILRVSTPLSTERALQSGIFVSLKQHFEKKRRILRQGDLIALPVDVGASRLLAQPAGGAGVPDTDVDTEELLALSLEDETPAVRRLEVVWFKVGQIVGAEPDEDRHHLSPVRWGGAACIEPMTTRMRQAGSETSKTPSASDLSWKCYLGVRPLMKASIPYSPVRQAVASMPRPYIAPLQRRLRELFAAATSPRAVHLGMDPVIVLLHSTQRNIGKATLASKAASDLGLHVFDLDAYDLIAEGGSGGDVKTEALFKARIERALTCGADCTVIMVQHVEALTADRMVTAIKDSIPDVRVLIATTTEIENIPDGVRSLFSHDLQIMAPDEGEREGILRSIIQERAVRLAFDVDLASIAVKTAALVAGNLVDIVDRAVVARQDRLEKLIAARSLVGEGTQFLVRDVLVSGGEDAHCVTKADFDIAVDAARKNFADAIGAPKIPNVSWDDVGGLTNVKDAVMETIQLPLERPELFAKGMKKRSGILFYGPPGTGKTLLAKAIATEFSLNFFSVKGPELLNMYIGESEANVRRVFQRARDARPCVVFFDELDSVAPKRGNQGDSGGVMDRIVSQLLAELDGMSDGEEGGGGVFVIGATNRPDLLDQALLRPGRFDKMLYLGVSDTHDKQLTILEALTRKFTMHPEMSLRRVAESLPFTYTGADLYALCSDAMLKAITRQASAVDAKIKALSGAPITTAYFFDHLATDEDIAVNVTEEDFFAANRELVGSVSAKELEHYQRVRHAFEGPASPQKAPKISAASRIPAPTTNDRLQPPVATKRPKPVSRTGTARQADPKRKGKGKATQWDSDDDDDDDDAYVTSNDFVGTPERKTNSVNGFGEVGGDDDEEIYGKPRDRHPPSPLKRTRPTRLATLQHLRRIQHDVRFRNAHDAILPIRRRQRNDARLTAAPEPKPVAPAHLLVCPTVSEQAREERLAGEEVDGVRGEVVAFDAQVVGAAVRIVVGGRDGGGGAVGGGY</sequence>
<dbReference type="InterPro" id="IPR056995">
    <property type="entry name" value="PEX6_4th_dom"/>
</dbReference>
<evidence type="ECO:0000256" key="8">
    <source>
        <dbReference type="ARBA" id="ARBA00034811"/>
    </source>
</evidence>
<feature type="region of interest" description="Disordered" evidence="12">
    <location>
        <begin position="315"/>
        <end position="390"/>
    </location>
</feature>
<reference evidence="14" key="1">
    <citation type="submission" date="2021-03" db="EMBL/GenBank/DDBJ databases">
        <authorList>
            <person name="Tagirdzhanova G."/>
        </authorList>
    </citation>
    <scope>NUCLEOTIDE SEQUENCE</scope>
</reference>
<evidence type="ECO:0000256" key="10">
    <source>
        <dbReference type="ARBA" id="ARBA00048778"/>
    </source>
</evidence>
<name>A0A8H3J1H0_9LECA</name>
<gene>
    <name evidence="14" type="primary">PEX6</name>
    <name evidence="14" type="ORF">IMSHALPRED_001155</name>
</gene>
<dbReference type="Gene3D" id="1.10.8.60">
    <property type="match status" value="2"/>
</dbReference>
<dbReference type="Pfam" id="PF23120">
    <property type="entry name" value="PEX6_N"/>
    <property type="match status" value="1"/>
</dbReference>
<dbReference type="PANTHER" id="PTHR23077:SF9">
    <property type="entry name" value="PEROXISOMAL ATPASE PEX6"/>
    <property type="match status" value="1"/>
</dbReference>
<evidence type="ECO:0000256" key="7">
    <source>
        <dbReference type="ARBA" id="ARBA00034691"/>
    </source>
</evidence>
<feature type="region of interest" description="Disordered" evidence="12">
    <location>
        <begin position="171"/>
        <end position="190"/>
    </location>
</feature>
<comment type="subunit">
    <text evidence="11">Interacts with PEX1; forming the PEX1-PEX6 AAA ATPase complex, which is composed of a heterohexamer formed by a trimer of PEX1-PEX6 dimers.</text>
</comment>
<feature type="compositionally biased region" description="Acidic residues" evidence="12">
    <location>
        <begin position="1386"/>
        <end position="1396"/>
    </location>
</feature>
<protein>
    <recommendedName>
        <fullName evidence="8">Peroxisomal ATPase PEX6</fullName>
    </recommendedName>
    <alternativeName>
        <fullName evidence="9">Peroxin-6</fullName>
    </alternativeName>
</protein>
<feature type="region of interest" description="Disordered" evidence="12">
    <location>
        <begin position="1"/>
        <end position="25"/>
    </location>
</feature>
<dbReference type="InterPro" id="IPR047533">
    <property type="entry name" value="RecA-like_PEX6_r2"/>
</dbReference>
<evidence type="ECO:0000256" key="11">
    <source>
        <dbReference type="ARBA" id="ARBA00062700"/>
    </source>
</evidence>
<comment type="similarity">
    <text evidence="1">Belongs to the AAA ATPase family.</text>
</comment>
<dbReference type="GO" id="GO:0016558">
    <property type="term" value="P:protein import into peroxisome matrix"/>
    <property type="evidence" value="ECO:0007669"/>
    <property type="project" value="TreeGrafter"/>
</dbReference>
<dbReference type="FunFam" id="1.10.8.60:FF:000039">
    <property type="entry name" value="peroxisome biogenesis factor 6"/>
    <property type="match status" value="1"/>
</dbReference>
<keyword evidence="2" id="KW-0962">Peroxisome biogenesis</keyword>
<dbReference type="OrthoDB" id="5553750at2759"/>
<comment type="catalytic activity">
    <reaction evidence="10">
        <text>ATP + H2O = ADP + phosphate + H(+)</text>
        <dbReference type="Rhea" id="RHEA:13065"/>
        <dbReference type="ChEBI" id="CHEBI:15377"/>
        <dbReference type="ChEBI" id="CHEBI:15378"/>
        <dbReference type="ChEBI" id="CHEBI:30616"/>
        <dbReference type="ChEBI" id="CHEBI:43474"/>
        <dbReference type="ChEBI" id="CHEBI:456216"/>
    </reaction>
    <physiologicalReaction direction="left-to-right" evidence="10">
        <dbReference type="Rhea" id="RHEA:13066"/>
    </physiologicalReaction>
</comment>
<keyword evidence="6" id="KW-0472">Membrane</keyword>
<dbReference type="PANTHER" id="PTHR23077">
    <property type="entry name" value="AAA-FAMILY ATPASE"/>
    <property type="match status" value="1"/>
</dbReference>
<accession>A0A8H3J1H0</accession>
<dbReference type="SUPFAM" id="SSF52540">
    <property type="entry name" value="P-loop containing nucleoside triphosphate hydrolases"/>
    <property type="match status" value="2"/>
</dbReference>
<evidence type="ECO:0000256" key="5">
    <source>
        <dbReference type="ARBA" id="ARBA00022840"/>
    </source>
</evidence>
<dbReference type="InterPro" id="IPR003959">
    <property type="entry name" value="ATPase_AAA_core"/>
</dbReference>
<dbReference type="InterPro" id="IPR003593">
    <property type="entry name" value="AAA+_ATPase"/>
</dbReference>
<dbReference type="InterPro" id="IPR050168">
    <property type="entry name" value="AAA_ATPase_domain"/>
</dbReference>